<dbReference type="EMBL" id="CP045857">
    <property type="protein sequence ID" value="QIJ05994.1"/>
    <property type="molecule type" value="Genomic_DNA"/>
</dbReference>
<feature type="signal peptide" evidence="7">
    <location>
        <begin position="1"/>
        <end position="25"/>
    </location>
</feature>
<evidence type="ECO:0000256" key="3">
    <source>
        <dbReference type="ARBA" id="ARBA00023110"/>
    </source>
</evidence>
<keyword evidence="4 5" id="KW-0413">Isomerase</keyword>
<gene>
    <name evidence="9" type="ORF">GII14_18775</name>
</gene>
<dbReference type="Pfam" id="PF00254">
    <property type="entry name" value="FKBP_C"/>
    <property type="match status" value="1"/>
</dbReference>
<evidence type="ECO:0000256" key="6">
    <source>
        <dbReference type="RuleBase" id="RU003915"/>
    </source>
</evidence>
<dbReference type="PROSITE" id="PS50059">
    <property type="entry name" value="FKBP_PPIASE"/>
    <property type="match status" value="1"/>
</dbReference>
<dbReference type="InterPro" id="IPR001179">
    <property type="entry name" value="PPIase_FKBP_dom"/>
</dbReference>
<reference evidence="9 10" key="1">
    <citation type="submission" date="2019-11" db="EMBL/GenBank/DDBJ databases">
        <title>Complete Genome Sequence of Shewanella chilikensis Strain DC57, Isolated from Corroded Seal Rings at a floating production facility in Australia.</title>
        <authorList>
            <person name="Salgar-Chaparro S.J."/>
            <person name="Castillo-Villamizar G.A."/>
            <person name="Poehlein A."/>
            <person name="Daniel R."/>
            <person name="Machuca L."/>
        </authorList>
    </citation>
    <scope>NUCLEOTIDE SEQUENCE [LARGE SCALE GENOMIC DNA]</scope>
    <source>
        <strain evidence="9 10">DC57</strain>
    </source>
</reference>
<keyword evidence="7" id="KW-0732">Signal</keyword>
<dbReference type="PANTHER" id="PTHR43811:SF19">
    <property type="entry name" value="39 KDA FK506-BINDING NUCLEAR PROTEIN"/>
    <property type="match status" value="1"/>
</dbReference>
<dbReference type="Gene3D" id="1.10.287.460">
    <property type="entry name" value="Peptidyl-prolyl cis-trans isomerase, FKBP-type, N-terminal domain"/>
    <property type="match status" value="1"/>
</dbReference>
<keyword evidence="3 5" id="KW-0697">Rotamase</keyword>
<accession>A0A6G7LW75</accession>
<dbReference type="Gene3D" id="3.10.50.40">
    <property type="match status" value="1"/>
</dbReference>
<comment type="catalytic activity">
    <reaction evidence="1 5 6">
        <text>[protein]-peptidylproline (omega=180) = [protein]-peptidylproline (omega=0)</text>
        <dbReference type="Rhea" id="RHEA:16237"/>
        <dbReference type="Rhea" id="RHEA-COMP:10747"/>
        <dbReference type="Rhea" id="RHEA-COMP:10748"/>
        <dbReference type="ChEBI" id="CHEBI:83833"/>
        <dbReference type="ChEBI" id="CHEBI:83834"/>
        <dbReference type="EC" id="5.2.1.8"/>
    </reaction>
</comment>
<evidence type="ECO:0000256" key="2">
    <source>
        <dbReference type="ARBA" id="ARBA00006577"/>
    </source>
</evidence>
<dbReference type="RefSeq" id="WP_165565673.1">
    <property type="nucleotide sequence ID" value="NZ_CP045857.1"/>
</dbReference>
<feature type="chain" id="PRO_5026062240" description="Peptidyl-prolyl cis-trans isomerase" evidence="7">
    <location>
        <begin position="26"/>
        <end position="250"/>
    </location>
</feature>
<dbReference type="InterPro" id="IPR036944">
    <property type="entry name" value="PPIase_FKBP_N_sf"/>
</dbReference>
<dbReference type="SUPFAM" id="SSF54534">
    <property type="entry name" value="FKBP-like"/>
    <property type="match status" value="1"/>
</dbReference>
<dbReference type="Proteomes" id="UP000502117">
    <property type="component" value="Chromosome"/>
</dbReference>
<organism evidence="9 10">
    <name type="scientific">Shewanella chilikensis</name>
    <dbReference type="NCBI Taxonomy" id="558541"/>
    <lineage>
        <taxon>Bacteria</taxon>
        <taxon>Pseudomonadati</taxon>
        <taxon>Pseudomonadota</taxon>
        <taxon>Gammaproteobacteria</taxon>
        <taxon>Alteromonadales</taxon>
        <taxon>Shewanellaceae</taxon>
        <taxon>Shewanella</taxon>
    </lineage>
</organism>
<evidence type="ECO:0000259" key="8">
    <source>
        <dbReference type="PROSITE" id="PS50059"/>
    </source>
</evidence>
<dbReference type="GO" id="GO:0003755">
    <property type="term" value="F:peptidyl-prolyl cis-trans isomerase activity"/>
    <property type="evidence" value="ECO:0007669"/>
    <property type="project" value="UniProtKB-UniRule"/>
</dbReference>
<dbReference type="InterPro" id="IPR046357">
    <property type="entry name" value="PPIase_dom_sf"/>
</dbReference>
<name>A0A6G7LW75_9GAMM</name>
<dbReference type="InterPro" id="IPR000774">
    <property type="entry name" value="PPIase_FKBP_N"/>
</dbReference>
<comment type="similarity">
    <text evidence="2 6">Belongs to the FKBP-type PPIase family.</text>
</comment>
<sequence length="250" mass="27200">MKTMKLQKLATTISLSLCLSLPALAADLKTETDKTSYALGASVGNYISGQVYQQLELGAEVNMELLITGFTDALKDKQQLTDEQILDLLNQRAIALNEEREARFDKLAEDNLKAGEAFLAENKKKSGVKVTDSGLQYEVLSMGKGKKPNPEDVVTVNYVGKLIDGTVFEDSSTNKAAGRFALMTVIPGWEEGLRLMPEGSKFRFVIPAKLAYGEQAPGVIPPQATLVFEVELVKVEQPGKDSKHPMPGHG</sequence>
<dbReference type="Pfam" id="PF01346">
    <property type="entry name" value="FKBP_N"/>
    <property type="match status" value="1"/>
</dbReference>
<evidence type="ECO:0000256" key="4">
    <source>
        <dbReference type="ARBA" id="ARBA00023235"/>
    </source>
</evidence>
<evidence type="ECO:0000256" key="7">
    <source>
        <dbReference type="SAM" id="SignalP"/>
    </source>
</evidence>
<dbReference type="AlphaFoldDB" id="A0A6G7LW75"/>
<evidence type="ECO:0000313" key="10">
    <source>
        <dbReference type="Proteomes" id="UP000502117"/>
    </source>
</evidence>
<evidence type="ECO:0000313" key="9">
    <source>
        <dbReference type="EMBL" id="QIJ05994.1"/>
    </source>
</evidence>
<feature type="domain" description="PPIase FKBP-type" evidence="8">
    <location>
        <begin position="151"/>
        <end position="236"/>
    </location>
</feature>
<dbReference type="PANTHER" id="PTHR43811">
    <property type="entry name" value="FKBP-TYPE PEPTIDYL-PROLYL CIS-TRANS ISOMERASE FKPA"/>
    <property type="match status" value="1"/>
</dbReference>
<dbReference type="GO" id="GO:0006457">
    <property type="term" value="P:protein folding"/>
    <property type="evidence" value="ECO:0007669"/>
    <property type="project" value="InterPro"/>
</dbReference>
<dbReference type="KEGG" id="schk:GII14_18775"/>
<proteinExistence type="inferred from homology"/>
<protein>
    <recommendedName>
        <fullName evidence="6">Peptidyl-prolyl cis-trans isomerase</fullName>
        <ecNumber evidence="6">5.2.1.8</ecNumber>
    </recommendedName>
</protein>
<dbReference type="EC" id="5.2.1.8" evidence="6"/>
<evidence type="ECO:0000256" key="5">
    <source>
        <dbReference type="PROSITE-ProRule" id="PRU00277"/>
    </source>
</evidence>
<evidence type="ECO:0000256" key="1">
    <source>
        <dbReference type="ARBA" id="ARBA00000971"/>
    </source>
</evidence>